<dbReference type="PANTHER" id="PTHR21522">
    <property type="entry name" value="PROTON CHANNEL OTOP"/>
    <property type="match status" value="1"/>
</dbReference>
<reference evidence="12" key="2">
    <citation type="submission" date="2025-09" db="UniProtKB">
        <authorList>
            <consortium name="Ensembl"/>
        </authorList>
    </citation>
    <scope>IDENTIFICATION</scope>
</reference>
<dbReference type="GO" id="GO:0015252">
    <property type="term" value="F:proton channel activity"/>
    <property type="evidence" value="ECO:0007669"/>
    <property type="project" value="Ensembl"/>
</dbReference>
<gene>
    <name evidence="12" type="primary">OTOP3</name>
</gene>
<dbReference type="Pfam" id="PF03189">
    <property type="entry name" value="Otopetrin"/>
    <property type="match status" value="2"/>
</dbReference>
<dbReference type="Proteomes" id="UP000472275">
    <property type="component" value="Chromosome 5"/>
</dbReference>
<evidence type="ECO:0000256" key="11">
    <source>
        <dbReference type="SAM" id="Phobius"/>
    </source>
</evidence>
<evidence type="ECO:0000313" key="13">
    <source>
        <dbReference type="Proteomes" id="UP000472275"/>
    </source>
</evidence>
<feature type="transmembrane region" description="Helical" evidence="11">
    <location>
        <begin position="357"/>
        <end position="375"/>
    </location>
</feature>
<protein>
    <submittedName>
        <fullName evidence="12">Otopetrin 3</fullName>
    </submittedName>
</protein>
<evidence type="ECO:0000256" key="8">
    <source>
        <dbReference type="ARBA" id="ARBA00023065"/>
    </source>
</evidence>
<dbReference type="Ensembl" id="ENSACCT00020003482.1">
    <property type="protein sequence ID" value="ENSACCP00020003356.1"/>
    <property type="gene ID" value="ENSACCG00020002279.1"/>
</dbReference>
<evidence type="ECO:0000256" key="1">
    <source>
        <dbReference type="ARBA" id="ARBA00004651"/>
    </source>
</evidence>
<evidence type="ECO:0000256" key="6">
    <source>
        <dbReference type="ARBA" id="ARBA00022781"/>
    </source>
</evidence>
<keyword evidence="9 11" id="KW-0472">Membrane</keyword>
<evidence type="ECO:0000256" key="4">
    <source>
        <dbReference type="ARBA" id="ARBA00022475"/>
    </source>
</evidence>
<keyword evidence="4" id="KW-1003">Cell membrane</keyword>
<feature type="transmembrane region" description="Helical" evidence="11">
    <location>
        <begin position="429"/>
        <end position="448"/>
    </location>
</feature>
<feature type="transmembrane region" description="Helical" evidence="11">
    <location>
        <begin position="395"/>
        <end position="417"/>
    </location>
</feature>
<feature type="transmembrane region" description="Helical" evidence="11">
    <location>
        <begin position="101"/>
        <end position="121"/>
    </location>
</feature>
<feature type="transmembrane region" description="Helical" evidence="11">
    <location>
        <begin position="206"/>
        <end position="226"/>
    </location>
</feature>
<evidence type="ECO:0000256" key="2">
    <source>
        <dbReference type="ARBA" id="ARBA00006513"/>
    </source>
</evidence>
<evidence type="ECO:0000256" key="10">
    <source>
        <dbReference type="ARBA" id="ARBA00023303"/>
    </source>
</evidence>
<feature type="transmembrane region" description="Helical" evidence="11">
    <location>
        <begin position="176"/>
        <end position="194"/>
    </location>
</feature>
<feature type="transmembrane region" description="Helical" evidence="11">
    <location>
        <begin position="271"/>
        <end position="292"/>
    </location>
</feature>
<dbReference type="InterPro" id="IPR004878">
    <property type="entry name" value="Otopetrin"/>
</dbReference>
<dbReference type="GeneTree" id="ENSGT00940000160638"/>
<comment type="similarity">
    <text evidence="2">Belongs to the otopetrin family.</text>
</comment>
<evidence type="ECO:0000256" key="3">
    <source>
        <dbReference type="ARBA" id="ARBA00022448"/>
    </source>
</evidence>
<keyword evidence="5 11" id="KW-0812">Transmembrane</keyword>
<keyword evidence="8" id="KW-0406">Ion transport</keyword>
<accession>A0A663DUD9</accession>
<dbReference type="AlphaFoldDB" id="A0A663DUD9"/>
<feature type="transmembrane region" description="Helical" evidence="11">
    <location>
        <begin position="141"/>
        <end position="164"/>
    </location>
</feature>
<name>A0A663DUD9_AQUCH</name>
<keyword evidence="3" id="KW-0813">Transport</keyword>
<feature type="transmembrane region" description="Helical" evidence="11">
    <location>
        <begin position="538"/>
        <end position="558"/>
    </location>
</feature>
<evidence type="ECO:0000256" key="7">
    <source>
        <dbReference type="ARBA" id="ARBA00022989"/>
    </source>
</evidence>
<feature type="transmembrane region" description="Helical" evidence="11">
    <location>
        <begin position="507"/>
        <end position="526"/>
    </location>
</feature>
<keyword evidence="13" id="KW-1185">Reference proteome</keyword>
<keyword evidence="10" id="KW-0407">Ion channel</keyword>
<organism evidence="12 13">
    <name type="scientific">Aquila chrysaetos chrysaetos</name>
    <dbReference type="NCBI Taxonomy" id="223781"/>
    <lineage>
        <taxon>Eukaryota</taxon>
        <taxon>Metazoa</taxon>
        <taxon>Chordata</taxon>
        <taxon>Craniata</taxon>
        <taxon>Vertebrata</taxon>
        <taxon>Euteleostomi</taxon>
        <taxon>Archelosauria</taxon>
        <taxon>Archosauria</taxon>
        <taxon>Dinosauria</taxon>
        <taxon>Saurischia</taxon>
        <taxon>Theropoda</taxon>
        <taxon>Coelurosauria</taxon>
        <taxon>Aves</taxon>
        <taxon>Neognathae</taxon>
        <taxon>Neoaves</taxon>
        <taxon>Telluraves</taxon>
        <taxon>Accipitrimorphae</taxon>
        <taxon>Accipitriformes</taxon>
        <taxon>Accipitridae</taxon>
        <taxon>Accipitrinae</taxon>
        <taxon>Aquila</taxon>
    </lineage>
</organism>
<feature type="transmembrane region" description="Helical" evidence="11">
    <location>
        <begin position="69"/>
        <end position="95"/>
    </location>
</feature>
<evidence type="ECO:0000256" key="5">
    <source>
        <dbReference type="ARBA" id="ARBA00022692"/>
    </source>
</evidence>
<dbReference type="InParanoid" id="A0A663DUD9"/>
<evidence type="ECO:0000256" key="9">
    <source>
        <dbReference type="ARBA" id="ARBA00023136"/>
    </source>
</evidence>
<comment type="subcellular location">
    <subcellularLocation>
        <location evidence="1">Cell membrane</location>
        <topology evidence="1">Multi-pass membrane protein</topology>
    </subcellularLocation>
</comment>
<dbReference type="PANTHER" id="PTHR21522:SF36">
    <property type="entry name" value="PROTON CHANNEL OTOP3"/>
    <property type="match status" value="1"/>
</dbReference>
<feature type="transmembrane region" description="Helical" evidence="11">
    <location>
        <begin position="313"/>
        <end position="337"/>
    </location>
</feature>
<sequence>CLGTSGPNSSKYWWGRAETSNTYFNAGAFGQPASAPPDTSTIHYEKFWLYRHCSSVQQRDRQAQKAGQLFSGLLAMNVVFLGSAFISSVIFNHVAITLADVWILLSILKVLCVSWIIYYLLGTSRQPHAVLYRDSHAGPIWIRGSVLLFGSFSILLNVFHIGYSAVLIQCKSRVEIVFPSIEILFICTQAFFLWRHSKDCIQVQHNFTRCGLMLTIATNLLLWLLAVTNDTIHMEIESQLREVEQRFAGNETTSCTCPNTTICKVFQKGYILLYPFNTEYCLVCCSVLYVMWKNVGRRINHHHVPHIKPKFKLQGVVFGPLLGAAAVIIGICVFMMYQIQATGSAANRQVFVMYYSYYIVLLPLMSVGAVIGTIIHALEKRELDTLKNPTRSLDVILLMGAALGQIGMSYFSIVALVATDPRDLLNSLILSYSVLLIFQNITQNVFIIDGLHRQPSVHAVASELPGKEENTTSMSMLELGQEIRKVSLSYIHSYSHLSWKRRALREISFFLVLCNIILWIMPTFGAHPVFENGLEKSFYGYSTWFAIVNFGLPLGVFYRMHSVGGLLEVYITA</sequence>
<keyword evidence="7 11" id="KW-1133">Transmembrane helix</keyword>
<proteinExistence type="inferred from homology"/>
<keyword evidence="6" id="KW-0375">Hydrogen ion transport</keyword>
<dbReference type="GO" id="GO:0005886">
    <property type="term" value="C:plasma membrane"/>
    <property type="evidence" value="ECO:0007669"/>
    <property type="project" value="UniProtKB-SubCell"/>
</dbReference>
<evidence type="ECO:0000313" key="12">
    <source>
        <dbReference type="Ensembl" id="ENSACCP00020003356.1"/>
    </source>
</evidence>
<reference evidence="12" key="1">
    <citation type="submission" date="2025-08" db="UniProtKB">
        <authorList>
            <consortium name="Ensembl"/>
        </authorList>
    </citation>
    <scope>IDENTIFICATION</scope>
</reference>